<evidence type="ECO:0000313" key="2">
    <source>
        <dbReference type="Proteomes" id="UP001165297"/>
    </source>
</evidence>
<dbReference type="RefSeq" id="WP_226189170.1">
    <property type="nucleotide sequence ID" value="NZ_JAJADQ010000012.1"/>
</dbReference>
<dbReference type="EMBL" id="JAJADQ010000012">
    <property type="protein sequence ID" value="MCB2379783.1"/>
    <property type="molecule type" value="Genomic_DNA"/>
</dbReference>
<keyword evidence="2" id="KW-1185">Reference proteome</keyword>
<evidence type="ECO:0000313" key="1">
    <source>
        <dbReference type="EMBL" id="MCB2379783.1"/>
    </source>
</evidence>
<organism evidence="1 2">
    <name type="scientific">Hymenobacter nitidus</name>
    <dbReference type="NCBI Taxonomy" id="2880929"/>
    <lineage>
        <taxon>Bacteria</taxon>
        <taxon>Pseudomonadati</taxon>
        <taxon>Bacteroidota</taxon>
        <taxon>Cytophagia</taxon>
        <taxon>Cytophagales</taxon>
        <taxon>Hymenobacteraceae</taxon>
        <taxon>Hymenobacter</taxon>
    </lineage>
</organism>
<proteinExistence type="predicted"/>
<reference evidence="1" key="1">
    <citation type="submission" date="2021-10" db="EMBL/GenBank/DDBJ databases">
        <authorList>
            <person name="Dean J.D."/>
            <person name="Kim M.K."/>
            <person name="Newey C.N."/>
            <person name="Stoker T.S."/>
            <person name="Thompson D.W."/>
            <person name="Grose J.H."/>
        </authorList>
    </citation>
    <scope>NUCLEOTIDE SEQUENCE</scope>
    <source>
        <strain evidence="1">BT635</strain>
    </source>
</reference>
<name>A0ABS8AH71_9BACT</name>
<sequence>MPLSHYAFRALPFEDRLKAIWAEGTFLATRWEEDDAVNLYHMGTFFAEVYYDPESNEMLRTRAFTSTRCLEDYAAYVKLHDLEA</sequence>
<accession>A0ABS8AH71</accession>
<comment type="caution">
    <text evidence="1">The sequence shown here is derived from an EMBL/GenBank/DDBJ whole genome shotgun (WGS) entry which is preliminary data.</text>
</comment>
<protein>
    <submittedName>
        <fullName evidence="1">Uncharacterized protein</fullName>
    </submittedName>
</protein>
<dbReference type="Proteomes" id="UP001165297">
    <property type="component" value="Unassembled WGS sequence"/>
</dbReference>
<gene>
    <name evidence="1" type="ORF">LGH70_19460</name>
</gene>